<evidence type="ECO:0000313" key="1">
    <source>
        <dbReference type="EMBL" id="QED47223.1"/>
    </source>
</evidence>
<keyword evidence="2" id="KW-1185">Reference proteome</keyword>
<accession>A0A5B8Z4L8</accession>
<evidence type="ECO:0000313" key="2">
    <source>
        <dbReference type="Proteomes" id="UP000321555"/>
    </source>
</evidence>
<dbReference type="RefSeq" id="WP_057774238.1">
    <property type="nucleotide sequence ID" value="NZ_CP042593.1"/>
</dbReference>
<dbReference type="OrthoDB" id="2986585at2"/>
<gene>
    <name evidence="1" type="ORF">FSZ17_08150</name>
</gene>
<reference evidence="2" key="1">
    <citation type="submission" date="2019-08" db="EMBL/GenBank/DDBJ databases">
        <authorList>
            <person name="Zheng X."/>
        </authorList>
    </citation>
    <scope>NUCLEOTIDE SEQUENCE [LARGE SCALE GENOMIC DNA]</scope>
    <source>
        <strain evidence="2">FJAT-25496</strain>
    </source>
</reference>
<dbReference type="STRING" id="1742359.GCA_001439625_03841"/>
<dbReference type="Gene3D" id="3.40.50.1820">
    <property type="entry name" value="alpha/beta hydrolase"/>
    <property type="match status" value="1"/>
</dbReference>
<dbReference type="GO" id="GO:0016787">
    <property type="term" value="F:hydrolase activity"/>
    <property type="evidence" value="ECO:0007669"/>
    <property type="project" value="UniProtKB-KW"/>
</dbReference>
<dbReference type="SUPFAM" id="SSF53474">
    <property type="entry name" value="alpha/beta-Hydrolases"/>
    <property type="match status" value="1"/>
</dbReference>
<dbReference type="InterPro" id="IPR029058">
    <property type="entry name" value="AB_hydrolase_fold"/>
</dbReference>
<dbReference type="Proteomes" id="UP000321555">
    <property type="component" value="Chromosome"/>
</dbReference>
<dbReference type="KEGG" id="bda:FSZ17_08150"/>
<sequence>MESRNFILDTEWNMIHYPNKPNGFGILIIGDEKHFVTDKGSFWTQNEGKLELLQKFKESGYTIFYSNLYRKNWGNEKAVRLSRRLYEHVIRSEILNGKIHLLAEGMGALIALKLMGEMGPGLIRTCVFINPILSLKDHLEMEKEHKFFYKKLLKEIANAFQIDLLQVENEIKIKKEGFEDTGNIPVRIIHIMSDARTFNQSNHIKGLLEKWKEKEPPVSICFLLPEKKQSIGSQIVHFMKKNEMTL</sequence>
<dbReference type="EMBL" id="CP042593">
    <property type="protein sequence ID" value="QED47223.1"/>
    <property type="molecule type" value="Genomic_DNA"/>
</dbReference>
<protein>
    <submittedName>
        <fullName evidence="1">Hydrolase</fullName>
    </submittedName>
</protein>
<dbReference type="AlphaFoldDB" id="A0A5B8Z4L8"/>
<keyword evidence="1" id="KW-0378">Hydrolase</keyword>
<organism evidence="1 2">
    <name type="scientific">Cytobacillus dafuensis</name>
    <name type="common">Bacillus dafuensis</name>
    <dbReference type="NCBI Taxonomy" id="1742359"/>
    <lineage>
        <taxon>Bacteria</taxon>
        <taxon>Bacillati</taxon>
        <taxon>Bacillota</taxon>
        <taxon>Bacilli</taxon>
        <taxon>Bacillales</taxon>
        <taxon>Bacillaceae</taxon>
        <taxon>Cytobacillus</taxon>
    </lineage>
</organism>
<proteinExistence type="predicted"/>
<name>A0A5B8Z4L8_CYTDA</name>